<dbReference type="SMART" id="SM00276">
    <property type="entry name" value="GLECT"/>
    <property type="match status" value="1"/>
</dbReference>
<dbReference type="EMBL" id="CAJPDS010000086">
    <property type="protein sequence ID" value="CAF9935804.1"/>
    <property type="molecule type" value="Genomic_DNA"/>
</dbReference>
<dbReference type="InterPro" id="IPR001079">
    <property type="entry name" value="Galectin_CRD"/>
</dbReference>
<reference evidence="3" key="1">
    <citation type="submission" date="2021-03" db="EMBL/GenBank/DDBJ databases">
        <authorList>
            <person name="Tagirdzhanova G."/>
        </authorList>
    </citation>
    <scope>NUCLEOTIDE SEQUENCE</scope>
</reference>
<dbReference type="PROSITE" id="PS51304">
    <property type="entry name" value="GALECTIN"/>
    <property type="match status" value="1"/>
</dbReference>
<sequence>MGRTIKYYQEEDMEAWAALDWATIKLLLWVGYDTRWAGGKTQAEKCINDGVYGDVLAVFESFSHLIWNLMKEKKITVTDYTPYPHPPKMGEVHVNLFICLQEYSNHFNESYSQKMEAWQKVRECLEGNGFEETDNQNAICKAVYDALTDFVSKASKTSDALIIAKAHSTMRYNAEKGKFSKRDSSTIPALEFSPQMWLVNFDSGDTEEFKTVKKQRGVRAIFKLAAAQIPPQPPPPWSQFEIPYYLSKGTTVKLQKAVEPGGMVSFQSSSWDWRTTRTGDKTSLNLLNSAGDYLLHISLRQGDNVIVLNSRYADGSWGAEERLQLRDTFVASHFSVSIRHHNDGYELLFSYQLATYYKKRIAGVISGVSYLVDGIYSPLAEALIVSVFDAMEQLAQTNHLANCEIPGGEYGKPNTHAITTQPTFKRGANFVAVPGKKKKDKLGFEYAEHCYLGDAITLTLSDGSTVTGKDHTFTLENELTVTYGQINGLAGDFYGTYEPISDGPSDKEQATRFLDAYHTLAARYAGQPAEAIEILNILKKEVDAVNNALAHHQDPSVAYNSLADESWTFQKLTLFRSGIPSYLGLARINWDHFGPDARTAYNAGHSKALEVAIAGDLEKAYAMNAFADHFLEDSFSAGHLRTPRRSLHSSSWFVPAPDYCAKLMHVEDNAIGLSVKNPAGETWTAYGDKRALDLENDDNKKRCLSALQVSADEIYKAWINKTKPSKSKYKAWEHAPTLVSARGEQTLAPLFKSDQRRATIKNRRGRSFTSSWKFASTVFECINSGWWKYPITIDGPPGALNGSDVAATATGSLKCNVYYQDAQGVIREYTNNGGWMATNSSTFSAKLFSSLAVISFDSGKEIRVYCVSEDEYLQEWCYSSGQSGWRAGYLTKSKFRVAANTRLAAVYWSDNGSKIRLYAQEPYSDQIQEYCNGNPWTRGAALPVAHTGTSLAAVCWQQNGIHLRVYYQASDMTLREHCWDGSWYAGGLNTDKMPRHTSIAAVGWYNSGPQLRVYCQDARKCIVAYKWSGAWTSDATGIGPLRLGRLSSALQWNTGIDLRFYYQADDDKICEQCQGPDEAWFQGSFVSS</sequence>
<organism evidence="3 4">
    <name type="scientific">Heterodermia speciosa</name>
    <dbReference type="NCBI Taxonomy" id="116794"/>
    <lineage>
        <taxon>Eukaryota</taxon>
        <taxon>Fungi</taxon>
        <taxon>Dikarya</taxon>
        <taxon>Ascomycota</taxon>
        <taxon>Pezizomycotina</taxon>
        <taxon>Lecanoromycetes</taxon>
        <taxon>OSLEUM clade</taxon>
        <taxon>Lecanoromycetidae</taxon>
        <taxon>Caliciales</taxon>
        <taxon>Physciaceae</taxon>
        <taxon>Heterodermia</taxon>
    </lineage>
</organism>
<evidence type="ECO:0000313" key="4">
    <source>
        <dbReference type="Proteomes" id="UP000664521"/>
    </source>
</evidence>
<dbReference type="SUPFAM" id="SSF49899">
    <property type="entry name" value="Concanavalin A-like lectins/glucanases"/>
    <property type="match status" value="1"/>
</dbReference>
<dbReference type="OrthoDB" id="4330301at2759"/>
<gene>
    <name evidence="3" type="ORF">HETSPECPRED_009904</name>
</gene>
<evidence type="ECO:0000313" key="3">
    <source>
        <dbReference type="EMBL" id="CAF9935804.1"/>
    </source>
</evidence>
<dbReference type="SUPFAM" id="SSF89372">
    <property type="entry name" value="Fucose-specific lectin"/>
    <property type="match status" value="1"/>
</dbReference>
<keyword evidence="4" id="KW-1185">Reference proteome</keyword>
<evidence type="ECO:0000256" key="1">
    <source>
        <dbReference type="ARBA" id="ARBA00009042"/>
    </source>
</evidence>
<dbReference type="Pfam" id="PF07938">
    <property type="entry name" value="Fungal_lectin"/>
    <property type="match status" value="1"/>
</dbReference>
<feature type="domain" description="Galectin" evidence="2">
    <location>
        <begin position="250"/>
        <end position="400"/>
    </location>
</feature>
<dbReference type="Gene3D" id="2.120.10.70">
    <property type="entry name" value="Fucose-specific lectin"/>
    <property type="match status" value="1"/>
</dbReference>
<accession>A0A8H3G6R2</accession>
<comment type="caution">
    <text evidence="3">The sequence shown here is derived from an EMBL/GenBank/DDBJ whole genome shotgun (WGS) entry which is preliminary data.</text>
</comment>
<dbReference type="GO" id="GO:0030246">
    <property type="term" value="F:carbohydrate binding"/>
    <property type="evidence" value="ECO:0007669"/>
    <property type="project" value="InterPro"/>
</dbReference>
<dbReference type="InterPro" id="IPR013320">
    <property type="entry name" value="ConA-like_dom_sf"/>
</dbReference>
<dbReference type="CDD" id="cd22893">
    <property type="entry name" value="PlcA-like"/>
    <property type="match status" value="1"/>
</dbReference>
<dbReference type="Proteomes" id="UP000664521">
    <property type="component" value="Unassembled WGS sequence"/>
</dbReference>
<dbReference type="Pfam" id="PF00337">
    <property type="entry name" value="Gal-bind_lectin"/>
    <property type="match status" value="1"/>
</dbReference>
<evidence type="ECO:0000259" key="2">
    <source>
        <dbReference type="PROSITE" id="PS51304"/>
    </source>
</evidence>
<protein>
    <recommendedName>
        <fullName evidence="2">Galectin domain-containing protein</fullName>
    </recommendedName>
</protein>
<dbReference type="InterPro" id="IPR049756">
    <property type="entry name" value="PlcA-like_dom"/>
</dbReference>
<proteinExistence type="inferred from homology"/>
<comment type="similarity">
    <text evidence="1">Belongs to the fungal fucose-specific lectin family.</text>
</comment>
<name>A0A8H3G6R2_9LECA</name>
<dbReference type="InterPro" id="IPR012475">
    <property type="entry name" value="Fungal_lectin"/>
</dbReference>
<dbReference type="AlphaFoldDB" id="A0A8H3G6R2"/>
<dbReference type="Gene3D" id="2.60.120.200">
    <property type="match status" value="1"/>
</dbReference>